<accession>A0A4Y2C202</accession>
<comment type="caution">
    <text evidence="2">The sequence shown here is derived from an EMBL/GenBank/DDBJ whole genome shotgun (WGS) entry which is preliminary data.</text>
</comment>
<organism evidence="2 3">
    <name type="scientific">Araneus ventricosus</name>
    <name type="common">Orbweaver spider</name>
    <name type="synonym">Epeira ventricosa</name>
    <dbReference type="NCBI Taxonomy" id="182803"/>
    <lineage>
        <taxon>Eukaryota</taxon>
        <taxon>Metazoa</taxon>
        <taxon>Ecdysozoa</taxon>
        <taxon>Arthropoda</taxon>
        <taxon>Chelicerata</taxon>
        <taxon>Arachnida</taxon>
        <taxon>Araneae</taxon>
        <taxon>Araneomorphae</taxon>
        <taxon>Entelegynae</taxon>
        <taxon>Araneoidea</taxon>
        <taxon>Araneidae</taxon>
        <taxon>Araneus</taxon>
    </lineage>
</organism>
<keyword evidence="1" id="KW-0472">Membrane</keyword>
<dbReference type="Proteomes" id="UP000499080">
    <property type="component" value="Unassembled WGS sequence"/>
</dbReference>
<evidence type="ECO:0000256" key="1">
    <source>
        <dbReference type="SAM" id="Phobius"/>
    </source>
</evidence>
<keyword evidence="1" id="KW-0812">Transmembrane</keyword>
<evidence type="ECO:0000313" key="2">
    <source>
        <dbReference type="EMBL" id="GBL98500.1"/>
    </source>
</evidence>
<proteinExistence type="predicted"/>
<dbReference type="AlphaFoldDB" id="A0A4Y2C202"/>
<protein>
    <submittedName>
        <fullName evidence="2">Uncharacterized protein</fullName>
    </submittedName>
</protein>
<dbReference type="EMBL" id="BGPR01000140">
    <property type="protein sequence ID" value="GBL98500.1"/>
    <property type="molecule type" value="Genomic_DNA"/>
</dbReference>
<gene>
    <name evidence="2" type="ORF">AVEN_111622-2_1</name>
</gene>
<feature type="non-terminal residue" evidence="2">
    <location>
        <position position="1"/>
    </location>
</feature>
<keyword evidence="1" id="KW-1133">Transmembrane helix</keyword>
<keyword evidence="3" id="KW-1185">Reference proteome</keyword>
<name>A0A4Y2C202_ARAVE</name>
<reference evidence="2 3" key="1">
    <citation type="journal article" date="2019" name="Sci. Rep.">
        <title>Orb-weaving spider Araneus ventricosus genome elucidates the spidroin gene catalogue.</title>
        <authorList>
            <person name="Kono N."/>
            <person name="Nakamura H."/>
            <person name="Ohtoshi R."/>
            <person name="Moran D.A.P."/>
            <person name="Shinohara A."/>
            <person name="Yoshida Y."/>
            <person name="Fujiwara M."/>
            <person name="Mori M."/>
            <person name="Tomita M."/>
            <person name="Arakawa K."/>
        </authorList>
    </citation>
    <scope>NUCLEOTIDE SEQUENCE [LARGE SCALE GENOMIC DNA]</scope>
</reference>
<evidence type="ECO:0000313" key="3">
    <source>
        <dbReference type="Proteomes" id="UP000499080"/>
    </source>
</evidence>
<feature type="transmembrane region" description="Helical" evidence="1">
    <location>
        <begin position="6"/>
        <end position="30"/>
    </location>
</feature>
<sequence>LTPNACFVVCAASLIRVVPRFSLISAIVCFSFRRFLFRQKFVSVFVGLPRISSQKQTSRKSFLVRHVSTDYESGPSAKRPRSEVTPDSVLIPRVFVEGDSPFKQ</sequence>